<dbReference type="PANTHER" id="PTHR16184">
    <property type="entry name" value="ELONGATOR COMPLEX PROTEIN 6"/>
    <property type="match status" value="1"/>
</dbReference>
<dbReference type="AlphaFoldDB" id="A0A8J2LIY1"/>
<comment type="pathway">
    <text evidence="1">tRNA modification; 5-methoxycarbonylmethyl-2-thiouridine-tRNA biosynthesis.</text>
</comment>
<sequence>MAQGFLSSLDLKGSVFGPEDLLVTYQNGNVDGSFVLHYLVGDFVKTFGNQSRILLVLSSETVNHWNSVGSKLGWNFGAQQAKGHLKVIDLGEELFQTLTNSESPGDDAIDLEKLYTNSRNEIESMCGKPNDDGGKNDTVKVLIVVEDLTSLLFHKASGSGRTEVSPERQVLIFLKKLLKLNDVVAGRSAEVTVATLVNSCGTYFASTIGKVLAAVAFEVSPLQTGYSELFSGYLVVKQRPASCDKEIWVKSYQYKLDDRQIKLSPLTKLNF</sequence>
<accession>A0A8J2LIY1</accession>
<comment type="caution">
    <text evidence="2">The sequence shown here is derived from an EMBL/GenBank/DDBJ whole genome shotgun (WGS) entry which is preliminary data.</text>
</comment>
<dbReference type="EMBL" id="CAJVCH010570065">
    <property type="protein sequence ID" value="CAG7833964.1"/>
    <property type="molecule type" value="Genomic_DNA"/>
</dbReference>
<protein>
    <recommendedName>
        <fullName evidence="4">Elongator complex protein 6</fullName>
    </recommendedName>
</protein>
<gene>
    <name evidence="2" type="ORF">AFUS01_LOCUS43517</name>
</gene>
<dbReference type="UniPathway" id="UPA00988"/>
<evidence type="ECO:0000313" key="2">
    <source>
        <dbReference type="EMBL" id="CAG7833964.1"/>
    </source>
</evidence>
<evidence type="ECO:0008006" key="4">
    <source>
        <dbReference type="Google" id="ProtNLM"/>
    </source>
</evidence>
<evidence type="ECO:0000256" key="1">
    <source>
        <dbReference type="ARBA" id="ARBA00005043"/>
    </source>
</evidence>
<dbReference type="GO" id="GO:0002098">
    <property type="term" value="P:tRNA wobble uridine modification"/>
    <property type="evidence" value="ECO:0007669"/>
    <property type="project" value="InterPro"/>
</dbReference>
<keyword evidence="3" id="KW-1185">Reference proteome</keyword>
<name>A0A8J2LIY1_9HEXA</name>
<dbReference type="PANTHER" id="PTHR16184:SF6">
    <property type="entry name" value="ELONGATOR COMPLEX PROTEIN 6"/>
    <property type="match status" value="1"/>
</dbReference>
<dbReference type="Pfam" id="PF09807">
    <property type="entry name" value="ELP6"/>
    <property type="match status" value="1"/>
</dbReference>
<evidence type="ECO:0000313" key="3">
    <source>
        <dbReference type="Proteomes" id="UP000708208"/>
    </source>
</evidence>
<reference evidence="2" key="1">
    <citation type="submission" date="2021-06" db="EMBL/GenBank/DDBJ databases">
        <authorList>
            <person name="Hodson N. C."/>
            <person name="Mongue J. A."/>
            <person name="Jaron S. K."/>
        </authorList>
    </citation>
    <scope>NUCLEOTIDE SEQUENCE</scope>
</reference>
<dbReference type="Proteomes" id="UP000708208">
    <property type="component" value="Unassembled WGS sequence"/>
</dbReference>
<organism evidence="2 3">
    <name type="scientific">Allacma fusca</name>
    <dbReference type="NCBI Taxonomy" id="39272"/>
    <lineage>
        <taxon>Eukaryota</taxon>
        <taxon>Metazoa</taxon>
        <taxon>Ecdysozoa</taxon>
        <taxon>Arthropoda</taxon>
        <taxon>Hexapoda</taxon>
        <taxon>Collembola</taxon>
        <taxon>Symphypleona</taxon>
        <taxon>Sminthuridae</taxon>
        <taxon>Allacma</taxon>
    </lineage>
</organism>
<proteinExistence type="predicted"/>
<dbReference type="OrthoDB" id="9995306at2759"/>
<dbReference type="InterPro" id="IPR018627">
    <property type="entry name" value="ELP6"/>
</dbReference>
<dbReference type="GO" id="GO:0033588">
    <property type="term" value="C:elongator holoenzyme complex"/>
    <property type="evidence" value="ECO:0007669"/>
    <property type="project" value="InterPro"/>
</dbReference>